<dbReference type="RefSeq" id="XP_022300749.1">
    <property type="nucleotide sequence ID" value="XM_022445041.1"/>
</dbReference>
<sequence length="334" mass="37468">MTCYAFCIFTFWTCINYGNSEIQSGSFTYRGNVSYSDVSLLISEEKSDYTSLRYCAVECYKNLDCNAIELCSIPAGTICRLSKSISTNLVTGVFSHACSRHELEHSCAPGSFYNRRTDQCQCAVDCDCSAVTPPTGGFLTTTINLDGEMFNTSCINTTGHVWTMIQRRMDGSVNFYRGWNEYKTGFGDIQTEFWIGLDNIRLLVMNGYTILRVELEEGSESAFAEYSSFYIADESDKYRIQVSGYSGSAGDGISCTNMFCNNNAQFTTLDNDNDANPAINNAVTWRGAWWYHDGHTSNLNGEYGNDNHGEGINWIYFKGWSNSLSGTRMMVRRP</sequence>
<dbReference type="GeneID" id="111108953"/>
<dbReference type="KEGG" id="cvn:111108953"/>
<gene>
    <name evidence="3" type="primary">LOC111108953</name>
</gene>
<dbReference type="CDD" id="cd00087">
    <property type="entry name" value="FReD"/>
    <property type="match status" value="1"/>
</dbReference>
<accession>A0A8B8BDA2</accession>
<dbReference type="SMART" id="SM00186">
    <property type="entry name" value="FBG"/>
    <property type="match status" value="1"/>
</dbReference>
<dbReference type="InterPro" id="IPR002181">
    <property type="entry name" value="Fibrinogen_a/b/g_C_dom"/>
</dbReference>
<dbReference type="Pfam" id="PF00147">
    <property type="entry name" value="Fibrinogen_C"/>
    <property type="match status" value="1"/>
</dbReference>
<evidence type="ECO:0000259" key="1">
    <source>
        <dbReference type="PROSITE" id="PS51406"/>
    </source>
</evidence>
<keyword evidence="2" id="KW-1185">Reference proteome</keyword>
<name>A0A8B8BDA2_CRAVI</name>
<dbReference type="AlphaFoldDB" id="A0A8B8BDA2"/>
<dbReference type="PROSITE" id="PS51406">
    <property type="entry name" value="FIBRINOGEN_C_2"/>
    <property type="match status" value="1"/>
</dbReference>
<dbReference type="InterPro" id="IPR036056">
    <property type="entry name" value="Fibrinogen-like_C"/>
</dbReference>
<evidence type="ECO:0000313" key="3">
    <source>
        <dbReference type="RefSeq" id="XP_022300749.1"/>
    </source>
</evidence>
<feature type="domain" description="Fibrinogen C-terminal" evidence="1">
    <location>
        <begin position="119"/>
        <end position="334"/>
    </location>
</feature>
<dbReference type="OrthoDB" id="6178358at2759"/>
<dbReference type="Gene3D" id="3.90.215.10">
    <property type="entry name" value="Gamma Fibrinogen, chain A, domain 1"/>
    <property type="match status" value="1"/>
</dbReference>
<dbReference type="Proteomes" id="UP000694844">
    <property type="component" value="Chromosome 8"/>
</dbReference>
<proteinExistence type="predicted"/>
<dbReference type="PANTHER" id="PTHR19143">
    <property type="entry name" value="FIBRINOGEN/TENASCIN/ANGIOPOEITIN"/>
    <property type="match status" value="1"/>
</dbReference>
<dbReference type="PANTHER" id="PTHR19143:SF444">
    <property type="entry name" value="PROTEIN SCABROUS"/>
    <property type="match status" value="1"/>
</dbReference>
<organism evidence="2 3">
    <name type="scientific">Crassostrea virginica</name>
    <name type="common">Eastern oyster</name>
    <dbReference type="NCBI Taxonomy" id="6565"/>
    <lineage>
        <taxon>Eukaryota</taxon>
        <taxon>Metazoa</taxon>
        <taxon>Spiralia</taxon>
        <taxon>Lophotrochozoa</taxon>
        <taxon>Mollusca</taxon>
        <taxon>Bivalvia</taxon>
        <taxon>Autobranchia</taxon>
        <taxon>Pteriomorphia</taxon>
        <taxon>Ostreida</taxon>
        <taxon>Ostreoidea</taxon>
        <taxon>Ostreidae</taxon>
        <taxon>Crassostrea</taxon>
    </lineage>
</organism>
<evidence type="ECO:0000313" key="2">
    <source>
        <dbReference type="Proteomes" id="UP000694844"/>
    </source>
</evidence>
<protein>
    <submittedName>
        <fullName evidence="3">Ficolin-2-like</fullName>
    </submittedName>
</protein>
<dbReference type="InterPro" id="IPR050373">
    <property type="entry name" value="Fibrinogen_C-term_domain"/>
</dbReference>
<dbReference type="InterPro" id="IPR014716">
    <property type="entry name" value="Fibrinogen_a/b/g_C_1"/>
</dbReference>
<dbReference type="SUPFAM" id="SSF56496">
    <property type="entry name" value="Fibrinogen C-terminal domain-like"/>
    <property type="match status" value="1"/>
</dbReference>
<reference evidence="3" key="1">
    <citation type="submission" date="2025-08" db="UniProtKB">
        <authorList>
            <consortium name="RefSeq"/>
        </authorList>
    </citation>
    <scope>IDENTIFICATION</scope>
    <source>
        <tissue evidence="3">Whole sample</tissue>
    </source>
</reference>
<dbReference type="GO" id="GO:0005615">
    <property type="term" value="C:extracellular space"/>
    <property type="evidence" value="ECO:0007669"/>
    <property type="project" value="TreeGrafter"/>
</dbReference>